<evidence type="ECO:0000256" key="4">
    <source>
        <dbReference type="PROSITE-ProRule" id="PRU00176"/>
    </source>
</evidence>
<evidence type="ECO:0000256" key="5">
    <source>
        <dbReference type="SAM" id="MobiDB-lite"/>
    </source>
</evidence>
<dbReference type="InterPro" id="IPR035979">
    <property type="entry name" value="RBD_domain_sf"/>
</dbReference>
<feature type="domain" description="RRM" evidence="6">
    <location>
        <begin position="10"/>
        <end position="87"/>
    </location>
</feature>
<organism evidence="7 8">
    <name type="scientific">Synaphobranchus kaupii</name>
    <name type="common">Kaup's arrowtooth eel</name>
    <dbReference type="NCBI Taxonomy" id="118154"/>
    <lineage>
        <taxon>Eukaryota</taxon>
        <taxon>Metazoa</taxon>
        <taxon>Chordata</taxon>
        <taxon>Craniata</taxon>
        <taxon>Vertebrata</taxon>
        <taxon>Euteleostomi</taxon>
        <taxon>Actinopterygii</taxon>
        <taxon>Neopterygii</taxon>
        <taxon>Teleostei</taxon>
        <taxon>Anguilliformes</taxon>
        <taxon>Synaphobranchidae</taxon>
        <taxon>Synaphobranchus</taxon>
    </lineage>
</organism>
<dbReference type="InterPro" id="IPR052285">
    <property type="entry name" value="NEXT_complex_subunit"/>
</dbReference>
<dbReference type="GO" id="GO:0000381">
    <property type="term" value="P:regulation of alternative mRNA splicing, via spliceosome"/>
    <property type="evidence" value="ECO:0007669"/>
    <property type="project" value="TreeGrafter"/>
</dbReference>
<reference evidence="7" key="1">
    <citation type="journal article" date="2023" name="Science">
        <title>Genome structures resolve the early diversification of teleost fishes.</title>
        <authorList>
            <person name="Parey E."/>
            <person name="Louis A."/>
            <person name="Montfort J."/>
            <person name="Bouchez O."/>
            <person name="Roques C."/>
            <person name="Iampietro C."/>
            <person name="Lluch J."/>
            <person name="Castinel A."/>
            <person name="Donnadieu C."/>
            <person name="Desvignes T."/>
            <person name="Floi Bucao C."/>
            <person name="Jouanno E."/>
            <person name="Wen M."/>
            <person name="Mejri S."/>
            <person name="Dirks R."/>
            <person name="Jansen H."/>
            <person name="Henkel C."/>
            <person name="Chen W.J."/>
            <person name="Zahm M."/>
            <person name="Cabau C."/>
            <person name="Klopp C."/>
            <person name="Thompson A.W."/>
            <person name="Robinson-Rechavi M."/>
            <person name="Braasch I."/>
            <person name="Lecointre G."/>
            <person name="Bobe J."/>
            <person name="Postlethwait J.H."/>
            <person name="Berthelot C."/>
            <person name="Roest Crollius H."/>
            <person name="Guiguen Y."/>
        </authorList>
    </citation>
    <scope>NUCLEOTIDE SEQUENCE</scope>
    <source>
        <strain evidence="7">WJC10195</strain>
    </source>
</reference>
<dbReference type="PANTHER" id="PTHR13798:SF11">
    <property type="entry name" value="RNA-BINDING PROTEIN 7-RELATED"/>
    <property type="match status" value="1"/>
</dbReference>
<dbReference type="EMBL" id="JAINUF010000010">
    <property type="protein sequence ID" value="KAJ8347860.1"/>
    <property type="molecule type" value="Genomic_DNA"/>
</dbReference>
<dbReference type="InterPro" id="IPR034501">
    <property type="entry name" value="RBM11_RRM"/>
</dbReference>
<name>A0A9Q1EZ08_SYNKA</name>
<sequence>MLAKHSEVDKTVFVGNLHSSVKEEILFELFLQAGPLKKVTIARDREGRQRSYGFVCYKHQEAVPYAIALLNGIRLYGRPIRLQYSSGSSHSDGGAGPSDPPLEPHSANPVFPESPVFHFSAFPDNRCLSQDQMHWTTMVCGYPPQQFPLNISPPQPQCYLPPSAFRPSAPPLPWPTPGFPPWILPPPLQQSQNPQLPISIQLALPPSPPPGTEGQRGHMDGAEPSKLRKHRKNRERRHRSEMQRSREKTSEHVRARSHSRSGKPLHTTFTSFVGKDGENLDRKDLFN</sequence>
<dbReference type="OrthoDB" id="407442at2759"/>
<feature type="compositionally biased region" description="Basic residues" evidence="5">
    <location>
        <begin position="227"/>
        <end position="237"/>
    </location>
</feature>
<dbReference type="Gene3D" id="3.30.70.330">
    <property type="match status" value="1"/>
</dbReference>
<comment type="caution">
    <text evidence="7">The sequence shown here is derived from an EMBL/GenBank/DDBJ whole genome shotgun (WGS) entry which is preliminary data.</text>
</comment>
<evidence type="ECO:0000313" key="7">
    <source>
        <dbReference type="EMBL" id="KAJ8347860.1"/>
    </source>
</evidence>
<dbReference type="SUPFAM" id="SSF54928">
    <property type="entry name" value="RNA-binding domain, RBD"/>
    <property type="match status" value="1"/>
</dbReference>
<feature type="compositionally biased region" description="Basic and acidic residues" evidence="5">
    <location>
        <begin position="215"/>
        <end position="226"/>
    </location>
</feature>
<evidence type="ECO:0000259" key="6">
    <source>
        <dbReference type="PROSITE" id="PS50102"/>
    </source>
</evidence>
<accession>A0A9Q1EZ08</accession>
<protein>
    <recommendedName>
        <fullName evidence="6">RRM domain-containing protein</fullName>
    </recommendedName>
</protein>
<dbReference type="InterPro" id="IPR012677">
    <property type="entry name" value="Nucleotide-bd_a/b_plait_sf"/>
</dbReference>
<feature type="region of interest" description="Disordered" evidence="5">
    <location>
        <begin position="86"/>
        <end position="107"/>
    </location>
</feature>
<gene>
    <name evidence="7" type="ORF">SKAU_G00264490</name>
</gene>
<keyword evidence="3" id="KW-0539">Nucleus</keyword>
<dbReference type="InterPro" id="IPR000504">
    <property type="entry name" value="RRM_dom"/>
</dbReference>
<dbReference type="SMART" id="SM00360">
    <property type="entry name" value="RRM"/>
    <property type="match status" value="1"/>
</dbReference>
<dbReference type="PANTHER" id="PTHR13798">
    <property type="entry name" value="RNA BINDING MOTIF RBM PROTEIN -RELATED"/>
    <property type="match status" value="1"/>
</dbReference>
<dbReference type="GO" id="GO:0003727">
    <property type="term" value="F:single-stranded RNA binding"/>
    <property type="evidence" value="ECO:0007669"/>
    <property type="project" value="TreeGrafter"/>
</dbReference>
<feature type="compositionally biased region" description="Basic and acidic residues" evidence="5">
    <location>
        <begin position="275"/>
        <end position="287"/>
    </location>
</feature>
<evidence type="ECO:0000256" key="3">
    <source>
        <dbReference type="ARBA" id="ARBA00023242"/>
    </source>
</evidence>
<keyword evidence="2 4" id="KW-0694">RNA-binding</keyword>
<dbReference type="Proteomes" id="UP001152622">
    <property type="component" value="Chromosome 10"/>
</dbReference>
<dbReference type="Pfam" id="PF00076">
    <property type="entry name" value="RRM_1"/>
    <property type="match status" value="1"/>
</dbReference>
<dbReference type="CDD" id="cd12593">
    <property type="entry name" value="RRM_RBM11"/>
    <property type="match status" value="1"/>
</dbReference>
<evidence type="ECO:0000313" key="8">
    <source>
        <dbReference type="Proteomes" id="UP001152622"/>
    </source>
</evidence>
<feature type="compositionally biased region" description="Basic and acidic residues" evidence="5">
    <location>
        <begin position="238"/>
        <end position="254"/>
    </location>
</feature>
<proteinExistence type="predicted"/>
<dbReference type="AlphaFoldDB" id="A0A9Q1EZ08"/>
<evidence type="ECO:0000256" key="1">
    <source>
        <dbReference type="ARBA" id="ARBA00004642"/>
    </source>
</evidence>
<dbReference type="PROSITE" id="PS50102">
    <property type="entry name" value="RRM"/>
    <property type="match status" value="1"/>
</dbReference>
<keyword evidence="8" id="KW-1185">Reference proteome</keyword>
<evidence type="ECO:0000256" key="2">
    <source>
        <dbReference type="ARBA" id="ARBA00022884"/>
    </source>
</evidence>
<dbReference type="GO" id="GO:0005654">
    <property type="term" value="C:nucleoplasm"/>
    <property type="evidence" value="ECO:0007669"/>
    <property type="project" value="UniProtKB-SubCell"/>
</dbReference>
<feature type="region of interest" description="Disordered" evidence="5">
    <location>
        <begin position="200"/>
        <end position="287"/>
    </location>
</feature>
<comment type="subcellular location">
    <subcellularLocation>
        <location evidence="1">Nucleus</location>
        <location evidence="1">Nucleoplasm</location>
    </subcellularLocation>
</comment>